<accession>A0A1Y2IQ70</accession>
<dbReference type="GO" id="GO:0046922">
    <property type="term" value="F:peptide-O-fucosyltransferase activity"/>
    <property type="evidence" value="ECO:0007669"/>
    <property type="project" value="InterPro"/>
</dbReference>
<keyword evidence="5" id="KW-0472">Membrane</keyword>
<dbReference type="CDD" id="cd11296">
    <property type="entry name" value="O-FucT_like"/>
    <property type="match status" value="1"/>
</dbReference>
<dbReference type="GO" id="GO:0006004">
    <property type="term" value="P:fucose metabolic process"/>
    <property type="evidence" value="ECO:0007669"/>
    <property type="project" value="UniProtKB-KW"/>
</dbReference>
<evidence type="ECO:0000256" key="3">
    <source>
        <dbReference type="ARBA" id="ARBA00023277"/>
    </source>
</evidence>
<keyword evidence="1" id="KW-0808">Transferase</keyword>
<dbReference type="Gene3D" id="3.40.50.11350">
    <property type="match status" value="1"/>
</dbReference>
<feature type="compositionally biased region" description="Acidic residues" evidence="4">
    <location>
        <begin position="105"/>
        <end position="117"/>
    </location>
</feature>
<dbReference type="AlphaFoldDB" id="A0A1Y2IQ70"/>
<dbReference type="Proteomes" id="UP000193067">
    <property type="component" value="Unassembled WGS sequence"/>
</dbReference>
<reference evidence="6 7" key="1">
    <citation type="journal article" date="2015" name="Biotechnol. Biofuels">
        <title>Enhanced degradation of softwood versus hardwood by the white-rot fungus Pycnoporus coccineus.</title>
        <authorList>
            <person name="Couturier M."/>
            <person name="Navarro D."/>
            <person name="Chevret D."/>
            <person name="Henrissat B."/>
            <person name="Piumi F."/>
            <person name="Ruiz-Duenas F.J."/>
            <person name="Martinez A.T."/>
            <person name="Grigoriev I.V."/>
            <person name="Riley R."/>
            <person name="Lipzen A."/>
            <person name="Berrin J.G."/>
            <person name="Master E.R."/>
            <person name="Rosso M.N."/>
        </authorList>
    </citation>
    <scope>NUCLEOTIDE SEQUENCE [LARGE SCALE GENOMIC DNA]</scope>
    <source>
        <strain evidence="6 7">BRFM310</strain>
    </source>
</reference>
<dbReference type="GO" id="GO:0005783">
    <property type="term" value="C:endoplasmic reticulum"/>
    <property type="evidence" value="ECO:0007669"/>
    <property type="project" value="UniProtKB-SubCell"/>
</dbReference>
<dbReference type="STRING" id="1353009.A0A1Y2IQ70"/>
<keyword evidence="5" id="KW-1133">Transmembrane helix</keyword>
<evidence type="ECO:0000256" key="2">
    <source>
        <dbReference type="ARBA" id="ARBA00023253"/>
    </source>
</evidence>
<evidence type="ECO:0000256" key="4">
    <source>
        <dbReference type="SAM" id="MobiDB-lite"/>
    </source>
</evidence>
<keyword evidence="3" id="KW-0119">Carbohydrate metabolism</keyword>
<dbReference type="EMBL" id="KZ084101">
    <property type="protein sequence ID" value="OSD03265.1"/>
    <property type="molecule type" value="Genomic_DNA"/>
</dbReference>
<dbReference type="InterPro" id="IPR045130">
    <property type="entry name" value="OFUT2-like"/>
</dbReference>
<feature type="transmembrane region" description="Helical" evidence="5">
    <location>
        <begin position="53"/>
        <end position="74"/>
    </location>
</feature>
<evidence type="ECO:0000256" key="5">
    <source>
        <dbReference type="SAM" id="Phobius"/>
    </source>
</evidence>
<protein>
    <submittedName>
        <fullName evidence="6">Uncharacterized protein</fullName>
    </submittedName>
</protein>
<organism evidence="6 7">
    <name type="scientific">Trametes coccinea (strain BRFM310)</name>
    <name type="common">Pycnoporus coccineus</name>
    <dbReference type="NCBI Taxonomy" id="1353009"/>
    <lineage>
        <taxon>Eukaryota</taxon>
        <taxon>Fungi</taxon>
        <taxon>Dikarya</taxon>
        <taxon>Basidiomycota</taxon>
        <taxon>Agaricomycotina</taxon>
        <taxon>Agaricomycetes</taxon>
        <taxon>Polyporales</taxon>
        <taxon>Polyporaceae</taxon>
        <taxon>Trametes</taxon>
    </lineage>
</organism>
<dbReference type="OrthoDB" id="423313at2759"/>
<sequence>MPPSGRATNGFAHARSESSMPLLPYAESSPPASPASRSFTSRYMPHLAHKRRIALTVSLSLLVILLVTLSSATLSAREHLLAVPVSEQSQLANTNASTPVADDQTSSEEAEQEEEYEYSPFLLGPPTQSFRDNLRNDTQYITSWISAGWTNDVMTYANLIYLGVLTDRVPVVAMFTPSHIGGDAAPIPFGEVFDVPRFMDESGIPLLEWDEVKDPESQVVDDLGCWNVWEAVQYNEHFPRGSSVPDLLKLDISYTKAPGWIKLIPDYPHDMCSSFWSLTRLSFPEERARNIGNPIPSPLHNARLDPDEHMLCFDYLYYACAQQSSDLNHDYAPTWRYVLRYLHWTERIEQIAQYYVRQAFGLPLTDAEVPPYIAVHVRHGDFANWCWAAEKPEDCFAPISVIERRVREVQEELRQRKGIDIPMTRVIVTSDEKDPAWWEEVFALGWRTVDHEAARTVEVFGRWYPVLIDAAIQSAALGFVGTDRSTYSVVSRRRVETWNDGATRMVLWGYKGADDH</sequence>
<gene>
    <name evidence="6" type="ORF">PYCCODRAFT_1434681</name>
</gene>
<proteinExistence type="predicted"/>
<keyword evidence="7" id="KW-1185">Reference proteome</keyword>
<evidence type="ECO:0000256" key="1">
    <source>
        <dbReference type="ARBA" id="ARBA00022679"/>
    </source>
</evidence>
<evidence type="ECO:0000313" key="7">
    <source>
        <dbReference type="Proteomes" id="UP000193067"/>
    </source>
</evidence>
<keyword evidence="2" id="KW-0294">Fucose metabolism</keyword>
<keyword evidence="5" id="KW-0812">Transmembrane</keyword>
<name>A0A1Y2IQ70_TRAC3</name>
<evidence type="ECO:0000313" key="6">
    <source>
        <dbReference type="EMBL" id="OSD03265.1"/>
    </source>
</evidence>
<dbReference type="PANTHER" id="PTHR13398">
    <property type="entry name" value="GDP-FUCOSE PROTEIN O-FUCOSYLTRANSFERASE 2"/>
    <property type="match status" value="1"/>
</dbReference>
<feature type="region of interest" description="Disordered" evidence="4">
    <location>
        <begin position="91"/>
        <end position="118"/>
    </location>
</feature>
<dbReference type="PANTHER" id="PTHR13398:SF0">
    <property type="entry name" value="GDP-FUCOSE PROTEIN O-FUCOSYLTRANSFERASE 2"/>
    <property type="match status" value="1"/>
</dbReference>